<sequence length="488" mass="55352">MGLRQSLTIFERMSAEDPSWVLLRSSNAWWILAFLQDAFEESREQELPKIYVRLEGLIGELRAAGRLGDSDTSARHYVREWVRYGWVREESDKIMPTDAFETAIRFATSMNKKQRDSGASAGHLSVVQSMAASLAIELSPNIEQKRTQYQAQIAELELKLSELDAGLEKRLSPARHREGVRNLYKQAMLLSRDFSLIHDDHIDMDREMRRRIAEEGGGRGVAMQARLEGEQALSASESGQAFEGFYDLLSNSIRADEFNDRLLTICQYTPDEYLSPEQKKALTRLQRNLNQESQRVFTRRKTINQNFRAFLEAGVGGEKHRMDELFEEFSSVSQQLFDHGVRGGVDTGYTPSTGKMERTTPLSGRAQGPESVIDTSSYTVAATGGEITDELAAKLRGVNQTKIARRLATLLDQHGPMSISDVAEKQPITRGLEEALTYIRIALKYQAPLLEGEDIIEFSNGDRRYLGYFPRYWFSRDIMPVNSDEILI</sequence>
<dbReference type="Proteomes" id="UP000298050">
    <property type="component" value="Unassembled WGS sequence"/>
</dbReference>
<feature type="region of interest" description="Disordered" evidence="2">
    <location>
        <begin position="343"/>
        <end position="370"/>
    </location>
</feature>
<gene>
    <name evidence="3" type="ORF">E4634_16245</name>
</gene>
<proteinExistence type="predicted"/>
<dbReference type="InterPro" id="IPR021804">
    <property type="entry name" value="DUF3375"/>
</dbReference>
<dbReference type="AlphaFoldDB" id="A0A4Z0LYG1"/>
<evidence type="ECO:0000256" key="1">
    <source>
        <dbReference type="SAM" id="Coils"/>
    </source>
</evidence>
<comment type="caution">
    <text evidence="3">The sequence shown here is derived from an EMBL/GenBank/DDBJ whole genome shotgun (WGS) entry which is preliminary data.</text>
</comment>
<evidence type="ECO:0000313" key="3">
    <source>
        <dbReference type="EMBL" id="TGD72216.1"/>
    </source>
</evidence>
<keyword evidence="4" id="KW-1185">Reference proteome</keyword>
<dbReference type="EMBL" id="SRLE01000011">
    <property type="protein sequence ID" value="TGD72216.1"/>
    <property type="molecule type" value="Genomic_DNA"/>
</dbReference>
<keyword evidence="1" id="KW-0175">Coiled coil</keyword>
<feature type="coiled-coil region" evidence="1">
    <location>
        <begin position="139"/>
        <end position="166"/>
    </location>
</feature>
<evidence type="ECO:0000313" key="4">
    <source>
        <dbReference type="Proteomes" id="UP000298050"/>
    </source>
</evidence>
<dbReference type="Pfam" id="PF11855">
    <property type="entry name" value="DUF3375"/>
    <property type="match status" value="1"/>
</dbReference>
<dbReference type="OrthoDB" id="138803at2"/>
<reference evidence="3 4" key="1">
    <citation type="submission" date="2019-04" db="EMBL/GenBank/DDBJ databases">
        <title>Taxonomy of novel Haliea sp. from mangrove soil of West Coast of India.</title>
        <authorList>
            <person name="Verma A."/>
            <person name="Kumar P."/>
            <person name="Krishnamurthi S."/>
        </authorList>
    </citation>
    <scope>NUCLEOTIDE SEQUENCE [LARGE SCALE GENOMIC DNA]</scope>
    <source>
        <strain evidence="3 4">SAOS-164</strain>
    </source>
</reference>
<accession>A0A4Z0LYG1</accession>
<evidence type="ECO:0000256" key="2">
    <source>
        <dbReference type="SAM" id="MobiDB-lite"/>
    </source>
</evidence>
<protein>
    <submittedName>
        <fullName evidence="3">DUF3375 family protein</fullName>
    </submittedName>
</protein>
<name>A0A4Z0LYG1_9GAMM</name>
<organism evidence="3 4">
    <name type="scientific">Mangrovimicrobium sediminis</name>
    <dbReference type="NCBI Taxonomy" id="2562682"/>
    <lineage>
        <taxon>Bacteria</taxon>
        <taxon>Pseudomonadati</taxon>
        <taxon>Pseudomonadota</taxon>
        <taxon>Gammaproteobacteria</taxon>
        <taxon>Cellvibrionales</taxon>
        <taxon>Halieaceae</taxon>
        <taxon>Mangrovimicrobium</taxon>
    </lineage>
</organism>